<proteinExistence type="predicted"/>
<feature type="compositionally biased region" description="Low complexity" evidence="1">
    <location>
        <begin position="134"/>
        <end position="147"/>
    </location>
</feature>
<dbReference type="EMBL" id="CP036280">
    <property type="protein sequence ID" value="QDU71900.1"/>
    <property type="molecule type" value="Genomic_DNA"/>
</dbReference>
<sequence>MPEGDEAPKIIVDSDWKAQAQAEKQKLADQAKAKEETAGGAAAGAPGQLPPASFETLMSSMATQALMSLGAFADRRTGQPIPPDLQMAKFHIDLLGVLEEKTKGNLSDEEAETLKMTLHELRLQFVHMASPPDAGAQAAGNATASNNPIDPTIG</sequence>
<feature type="region of interest" description="Disordered" evidence="1">
    <location>
        <begin position="18"/>
        <end position="51"/>
    </location>
</feature>
<dbReference type="Pfam" id="PF08899">
    <property type="entry name" value="DUF1844"/>
    <property type="match status" value="1"/>
</dbReference>
<dbReference type="RefSeq" id="WP_145446094.1">
    <property type="nucleotide sequence ID" value="NZ_CP036280.1"/>
</dbReference>
<keyword evidence="3" id="KW-1185">Reference proteome</keyword>
<protein>
    <recommendedName>
        <fullName evidence="4">DUF1844 domain-containing protein</fullName>
    </recommendedName>
</protein>
<feature type="compositionally biased region" description="Basic and acidic residues" evidence="1">
    <location>
        <begin position="23"/>
        <end position="37"/>
    </location>
</feature>
<organism evidence="2 3">
    <name type="scientific">Mucisphaera calidilacus</name>
    <dbReference type="NCBI Taxonomy" id="2527982"/>
    <lineage>
        <taxon>Bacteria</taxon>
        <taxon>Pseudomonadati</taxon>
        <taxon>Planctomycetota</taxon>
        <taxon>Phycisphaerae</taxon>
        <taxon>Phycisphaerales</taxon>
        <taxon>Phycisphaeraceae</taxon>
        <taxon>Mucisphaera</taxon>
    </lineage>
</organism>
<dbReference type="OrthoDB" id="9799618at2"/>
<evidence type="ECO:0000313" key="2">
    <source>
        <dbReference type="EMBL" id="QDU71900.1"/>
    </source>
</evidence>
<accession>A0A518BY48</accession>
<dbReference type="KEGG" id="mcad:Pan265_17590"/>
<dbReference type="InterPro" id="IPR014995">
    <property type="entry name" value="DUF1844"/>
</dbReference>
<evidence type="ECO:0000256" key="1">
    <source>
        <dbReference type="SAM" id="MobiDB-lite"/>
    </source>
</evidence>
<gene>
    <name evidence="2" type="ORF">Pan265_17590</name>
</gene>
<evidence type="ECO:0008006" key="4">
    <source>
        <dbReference type="Google" id="ProtNLM"/>
    </source>
</evidence>
<reference evidence="2 3" key="1">
    <citation type="submission" date="2019-02" db="EMBL/GenBank/DDBJ databases">
        <title>Deep-cultivation of Planctomycetes and their phenomic and genomic characterization uncovers novel biology.</title>
        <authorList>
            <person name="Wiegand S."/>
            <person name="Jogler M."/>
            <person name="Boedeker C."/>
            <person name="Pinto D."/>
            <person name="Vollmers J."/>
            <person name="Rivas-Marin E."/>
            <person name="Kohn T."/>
            <person name="Peeters S.H."/>
            <person name="Heuer A."/>
            <person name="Rast P."/>
            <person name="Oberbeckmann S."/>
            <person name="Bunk B."/>
            <person name="Jeske O."/>
            <person name="Meyerdierks A."/>
            <person name="Storesund J.E."/>
            <person name="Kallscheuer N."/>
            <person name="Luecker S."/>
            <person name="Lage O.M."/>
            <person name="Pohl T."/>
            <person name="Merkel B.J."/>
            <person name="Hornburger P."/>
            <person name="Mueller R.-W."/>
            <person name="Bruemmer F."/>
            <person name="Labrenz M."/>
            <person name="Spormann A.M."/>
            <person name="Op den Camp H."/>
            <person name="Overmann J."/>
            <person name="Amann R."/>
            <person name="Jetten M.S.M."/>
            <person name="Mascher T."/>
            <person name="Medema M.H."/>
            <person name="Devos D.P."/>
            <person name="Kaster A.-K."/>
            <person name="Ovreas L."/>
            <person name="Rohde M."/>
            <person name="Galperin M.Y."/>
            <person name="Jogler C."/>
        </authorList>
    </citation>
    <scope>NUCLEOTIDE SEQUENCE [LARGE SCALE GENOMIC DNA]</scope>
    <source>
        <strain evidence="2 3">Pan265</strain>
    </source>
</reference>
<feature type="compositionally biased region" description="Low complexity" evidence="1">
    <location>
        <begin position="38"/>
        <end position="51"/>
    </location>
</feature>
<dbReference type="AlphaFoldDB" id="A0A518BY48"/>
<dbReference type="Proteomes" id="UP000320386">
    <property type="component" value="Chromosome"/>
</dbReference>
<evidence type="ECO:0000313" key="3">
    <source>
        <dbReference type="Proteomes" id="UP000320386"/>
    </source>
</evidence>
<name>A0A518BY48_9BACT</name>
<feature type="region of interest" description="Disordered" evidence="1">
    <location>
        <begin position="132"/>
        <end position="154"/>
    </location>
</feature>